<dbReference type="SUPFAM" id="SSF75005">
    <property type="entry name" value="Arabinanase/levansucrase/invertase"/>
    <property type="match status" value="1"/>
</dbReference>
<comment type="caution">
    <text evidence="3">The sequence shown here is derived from an EMBL/GenBank/DDBJ whole genome shotgun (WGS) entry which is preliminary data.</text>
</comment>
<keyword evidence="2" id="KW-0808">Transferase</keyword>
<dbReference type="InterPro" id="IPR023296">
    <property type="entry name" value="Glyco_hydro_beta-prop_sf"/>
</dbReference>
<dbReference type="PANTHER" id="PTHR34106">
    <property type="entry name" value="GLYCOSIDASE"/>
    <property type="match status" value="1"/>
</dbReference>
<dbReference type="InterPro" id="IPR007184">
    <property type="entry name" value="Mannoside_phosphorylase"/>
</dbReference>
<protein>
    <recommendedName>
        <fullName evidence="4">Glycosidase</fullName>
    </recommendedName>
</protein>
<evidence type="ECO:0000256" key="2">
    <source>
        <dbReference type="ARBA" id="ARBA00022679"/>
    </source>
</evidence>
<dbReference type="GO" id="GO:0016757">
    <property type="term" value="F:glycosyltransferase activity"/>
    <property type="evidence" value="ECO:0007669"/>
    <property type="project" value="UniProtKB-KW"/>
</dbReference>
<feature type="non-terminal residue" evidence="3">
    <location>
        <position position="249"/>
    </location>
</feature>
<dbReference type="Pfam" id="PF04041">
    <property type="entry name" value="Glyco_hydro_130"/>
    <property type="match status" value="1"/>
</dbReference>
<keyword evidence="1" id="KW-0328">Glycosyltransferase</keyword>
<gene>
    <name evidence="3" type="ORF">S03H2_09789</name>
</gene>
<proteinExistence type="predicted"/>
<name>X1DZW0_9ZZZZ</name>
<organism evidence="3">
    <name type="scientific">marine sediment metagenome</name>
    <dbReference type="NCBI Taxonomy" id="412755"/>
    <lineage>
        <taxon>unclassified sequences</taxon>
        <taxon>metagenomes</taxon>
        <taxon>ecological metagenomes</taxon>
    </lineage>
</organism>
<dbReference type="Gene3D" id="2.115.10.20">
    <property type="entry name" value="Glycosyl hydrolase domain, family 43"/>
    <property type="match status" value="1"/>
</dbReference>
<dbReference type="EMBL" id="BARU01005089">
    <property type="protein sequence ID" value="GAH26541.1"/>
    <property type="molecule type" value="Genomic_DNA"/>
</dbReference>
<sequence>MGDYLKYAANLGYAIFDENLNLIKRFDEPVLKPDIKVWEFSIEDPRICEIEGELFLTYVVTPTPFCPGPVRIRLGIPKPAQSLAYTALAKGNDFFNFTRQGVITPFGVGERDTMFFPEKINGNYAVIHRPSNWIGSDYYGIKVPGIWFAYYNDEHKYLYNHKFMMASERDWESKKIGAGAPPIRTEAGWLLLYHGVDKDSVYRAGAVLLDLKEPWKVIARTPEPILEPEEDYERVGDVPNVVFPEGNFI</sequence>
<evidence type="ECO:0008006" key="4">
    <source>
        <dbReference type="Google" id="ProtNLM"/>
    </source>
</evidence>
<accession>X1DZW0</accession>
<evidence type="ECO:0000256" key="1">
    <source>
        <dbReference type="ARBA" id="ARBA00022676"/>
    </source>
</evidence>
<dbReference type="PANTHER" id="PTHR34106:SF5">
    <property type="entry name" value="GLYCOSIDASE"/>
    <property type="match status" value="1"/>
</dbReference>
<evidence type="ECO:0000313" key="3">
    <source>
        <dbReference type="EMBL" id="GAH26541.1"/>
    </source>
</evidence>
<dbReference type="AlphaFoldDB" id="X1DZW0"/>
<reference evidence="3" key="1">
    <citation type="journal article" date="2014" name="Front. Microbiol.">
        <title>High frequency of phylogenetically diverse reductive dehalogenase-homologous genes in deep subseafloor sedimentary metagenomes.</title>
        <authorList>
            <person name="Kawai M."/>
            <person name="Futagami T."/>
            <person name="Toyoda A."/>
            <person name="Takaki Y."/>
            <person name="Nishi S."/>
            <person name="Hori S."/>
            <person name="Arai W."/>
            <person name="Tsubouchi T."/>
            <person name="Morono Y."/>
            <person name="Uchiyama I."/>
            <person name="Ito T."/>
            <person name="Fujiyama A."/>
            <person name="Inagaki F."/>
            <person name="Takami H."/>
        </authorList>
    </citation>
    <scope>NUCLEOTIDE SEQUENCE</scope>
    <source>
        <strain evidence="3">Expedition CK06-06</strain>
    </source>
</reference>